<feature type="non-terminal residue" evidence="2">
    <location>
        <position position="1"/>
    </location>
</feature>
<proteinExistence type="predicted"/>
<dbReference type="Proteomes" id="UP001642464">
    <property type="component" value="Unassembled WGS sequence"/>
</dbReference>
<dbReference type="EMBL" id="CAXAMM010008513">
    <property type="protein sequence ID" value="CAK9017565.1"/>
    <property type="molecule type" value="Genomic_DNA"/>
</dbReference>
<name>A0ABP0JSY9_9DINO</name>
<comment type="caution">
    <text evidence="2">The sequence shown here is derived from an EMBL/GenBank/DDBJ whole genome shotgun (WGS) entry which is preliminary data.</text>
</comment>
<evidence type="ECO:0000313" key="3">
    <source>
        <dbReference type="Proteomes" id="UP001642464"/>
    </source>
</evidence>
<sequence length="97" mass="10460">SRWLGLLSLTALAAWALRSASQPRSWAPRALAISAAAPTTEAATSKCQELQEEQLETVKSRIAGWEKASSEGRSVLRFGKQASQLLNKTLTSFDTAV</sequence>
<evidence type="ECO:0000313" key="2">
    <source>
        <dbReference type="EMBL" id="CAK9017565.1"/>
    </source>
</evidence>
<feature type="non-terminal residue" evidence="2">
    <location>
        <position position="97"/>
    </location>
</feature>
<feature type="chain" id="PRO_5046571320" evidence="1">
    <location>
        <begin position="22"/>
        <end position="97"/>
    </location>
</feature>
<reference evidence="2 3" key="1">
    <citation type="submission" date="2024-02" db="EMBL/GenBank/DDBJ databases">
        <authorList>
            <person name="Chen Y."/>
            <person name="Shah S."/>
            <person name="Dougan E. K."/>
            <person name="Thang M."/>
            <person name="Chan C."/>
        </authorList>
    </citation>
    <scope>NUCLEOTIDE SEQUENCE [LARGE SCALE GENOMIC DNA]</scope>
</reference>
<gene>
    <name evidence="2" type="ORF">SCF082_LOCUS13697</name>
</gene>
<evidence type="ECO:0000256" key="1">
    <source>
        <dbReference type="SAM" id="SignalP"/>
    </source>
</evidence>
<feature type="signal peptide" evidence="1">
    <location>
        <begin position="1"/>
        <end position="21"/>
    </location>
</feature>
<keyword evidence="1" id="KW-0732">Signal</keyword>
<accession>A0ABP0JSY9</accession>
<organism evidence="2 3">
    <name type="scientific">Durusdinium trenchii</name>
    <dbReference type="NCBI Taxonomy" id="1381693"/>
    <lineage>
        <taxon>Eukaryota</taxon>
        <taxon>Sar</taxon>
        <taxon>Alveolata</taxon>
        <taxon>Dinophyceae</taxon>
        <taxon>Suessiales</taxon>
        <taxon>Symbiodiniaceae</taxon>
        <taxon>Durusdinium</taxon>
    </lineage>
</organism>
<protein>
    <submittedName>
        <fullName evidence="2">Uncharacterized protein</fullName>
    </submittedName>
</protein>
<keyword evidence="3" id="KW-1185">Reference proteome</keyword>